<evidence type="ECO:0000313" key="5">
    <source>
        <dbReference type="Proteomes" id="UP001623592"/>
    </source>
</evidence>
<evidence type="ECO:0000256" key="2">
    <source>
        <dbReference type="ARBA" id="ARBA00022643"/>
    </source>
</evidence>
<dbReference type="RefSeq" id="WP_406786688.1">
    <property type="nucleotide sequence ID" value="NZ_JBJIAA010000004.1"/>
</dbReference>
<gene>
    <name evidence="4" type="ORF">ACJDT4_06275</name>
</gene>
<dbReference type="PANTHER" id="PTHR43278">
    <property type="entry name" value="NAD(P)H-DEPENDENT FMN-CONTAINING OXIDOREDUCTASE YWQN-RELATED"/>
    <property type="match status" value="1"/>
</dbReference>
<evidence type="ECO:0000259" key="3">
    <source>
        <dbReference type="Pfam" id="PF03358"/>
    </source>
</evidence>
<sequence>MKILIINGGSRLGNTWKLTMLVKEYLLLESSKVEFTEIHLKDLNLPFCAGCSSCFRKGHVYCPHNSIVQKIMDKIEENDGVIFSAPTYNLQMPALTKNFVDHLCFMLHRPRYFNKKGLVISTTGGVGAGNSTKNMAGTMKGWGFNCCYTLPISAVSWNNYVETEKHKRKSEATARKFYEDIQSKKLHAPSYAILIPYNLFRGMSFDYVKESEYATQDGAFWQEGNRLKRAYDAIVPLPIFKRLFGNMFYLLGRIMSKHMIVTYKK</sequence>
<keyword evidence="1" id="KW-0285">Flavoprotein</keyword>
<proteinExistence type="predicted"/>
<dbReference type="Proteomes" id="UP001623592">
    <property type="component" value="Unassembled WGS sequence"/>
</dbReference>
<feature type="domain" description="NADPH-dependent FMN reductase-like" evidence="3">
    <location>
        <begin position="1"/>
        <end position="134"/>
    </location>
</feature>
<evidence type="ECO:0000256" key="1">
    <source>
        <dbReference type="ARBA" id="ARBA00022630"/>
    </source>
</evidence>
<dbReference type="PANTHER" id="PTHR43278:SF2">
    <property type="entry name" value="IRON-SULFUR FLAVOPROTEIN"/>
    <property type="match status" value="1"/>
</dbReference>
<dbReference type="EMBL" id="JBJIAA010000004">
    <property type="protein sequence ID" value="MFL0250023.1"/>
    <property type="molecule type" value="Genomic_DNA"/>
</dbReference>
<accession>A0ABW8TBW6</accession>
<protein>
    <submittedName>
        <fullName evidence="4">Flavodoxin family protein</fullName>
    </submittedName>
</protein>
<dbReference type="InterPro" id="IPR051796">
    <property type="entry name" value="ISF_SsuE-like"/>
</dbReference>
<dbReference type="InterPro" id="IPR005025">
    <property type="entry name" value="FMN_Rdtase-like_dom"/>
</dbReference>
<dbReference type="InterPro" id="IPR029039">
    <property type="entry name" value="Flavoprotein-like_sf"/>
</dbReference>
<name>A0ABW8TBW6_9CLOT</name>
<reference evidence="4 5" key="1">
    <citation type="submission" date="2024-11" db="EMBL/GenBank/DDBJ databases">
        <authorList>
            <person name="Heng Y.C."/>
            <person name="Lim A.C.H."/>
            <person name="Lee J.K.Y."/>
            <person name="Kittelmann S."/>
        </authorList>
    </citation>
    <scope>NUCLEOTIDE SEQUENCE [LARGE SCALE GENOMIC DNA]</scope>
    <source>
        <strain evidence="4 5">WILCCON 0114</strain>
    </source>
</reference>
<keyword evidence="5" id="KW-1185">Reference proteome</keyword>
<dbReference type="SUPFAM" id="SSF52218">
    <property type="entry name" value="Flavoproteins"/>
    <property type="match status" value="1"/>
</dbReference>
<keyword evidence="2" id="KW-0288">FMN</keyword>
<dbReference type="Pfam" id="PF03358">
    <property type="entry name" value="FMN_red"/>
    <property type="match status" value="1"/>
</dbReference>
<comment type="caution">
    <text evidence="4">The sequence shown here is derived from an EMBL/GenBank/DDBJ whole genome shotgun (WGS) entry which is preliminary data.</text>
</comment>
<dbReference type="Gene3D" id="3.40.50.360">
    <property type="match status" value="1"/>
</dbReference>
<organism evidence="4 5">
    <name type="scientific">Clostridium neuense</name>
    <dbReference type="NCBI Taxonomy" id="1728934"/>
    <lineage>
        <taxon>Bacteria</taxon>
        <taxon>Bacillati</taxon>
        <taxon>Bacillota</taxon>
        <taxon>Clostridia</taxon>
        <taxon>Eubacteriales</taxon>
        <taxon>Clostridiaceae</taxon>
        <taxon>Clostridium</taxon>
    </lineage>
</organism>
<evidence type="ECO:0000313" key="4">
    <source>
        <dbReference type="EMBL" id="MFL0250023.1"/>
    </source>
</evidence>